<evidence type="ECO:0000256" key="1">
    <source>
        <dbReference type="ARBA" id="ARBA00004571"/>
    </source>
</evidence>
<dbReference type="CDD" id="cd01347">
    <property type="entry name" value="ligand_gated_channel"/>
    <property type="match status" value="1"/>
</dbReference>
<protein>
    <submittedName>
        <fullName evidence="20">TonB-dependent siderophore receptor</fullName>
    </submittedName>
</protein>
<dbReference type="OrthoDB" id="9790771at2"/>
<feature type="domain" description="TonB-dependent receptor plug" evidence="19">
    <location>
        <begin position="83"/>
        <end position="179"/>
    </location>
</feature>
<evidence type="ECO:0000256" key="15">
    <source>
        <dbReference type="PROSITE-ProRule" id="PRU10144"/>
    </source>
</evidence>
<evidence type="ECO:0000256" key="6">
    <source>
        <dbReference type="ARBA" id="ARBA00022692"/>
    </source>
</evidence>
<keyword evidence="6 14" id="KW-0812">Transmembrane</keyword>
<comment type="subcellular location">
    <subcellularLocation>
        <location evidence="1 14">Cell outer membrane</location>
        <topology evidence="1 14">Multi-pass membrane protein</topology>
    </subcellularLocation>
</comment>
<keyword evidence="10 16" id="KW-0798">TonB box</keyword>
<dbReference type="AlphaFoldDB" id="A0A3R8NS51"/>
<keyword evidence="4 14" id="KW-1134">Transmembrane beta strand</keyword>
<dbReference type="InterPro" id="IPR000531">
    <property type="entry name" value="Beta-barrel_TonB"/>
</dbReference>
<feature type="compositionally biased region" description="Polar residues" evidence="17">
    <location>
        <begin position="34"/>
        <end position="43"/>
    </location>
</feature>
<evidence type="ECO:0000256" key="12">
    <source>
        <dbReference type="ARBA" id="ARBA00023170"/>
    </source>
</evidence>
<evidence type="ECO:0000256" key="3">
    <source>
        <dbReference type="ARBA" id="ARBA00022448"/>
    </source>
</evidence>
<evidence type="ECO:0000256" key="16">
    <source>
        <dbReference type="RuleBase" id="RU003357"/>
    </source>
</evidence>
<dbReference type="PROSITE" id="PS52016">
    <property type="entry name" value="TONB_DEPENDENT_REC_3"/>
    <property type="match status" value="1"/>
</dbReference>
<keyword evidence="21" id="KW-1185">Reference proteome</keyword>
<feature type="region of interest" description="Disordered" evidence="17">
    <location>
        <begin position="1"/>
        <end position="53"/>
    </location>
</feature>
<keyword evidence="5" id="KW-0410">Iron transport</keyword>
<dbReference type="InterPro" id="IPR010917">
    <property type="entry name" value="TonB_rcpt_CS"/>
</dbReference>
<comment type="similarity">
    <text evidence="2 14 16">Belongs to the TonB-dependent receptor family.</text>
</comment>
<dbReference type="Gene3D" id="2.40.170.20">
    <property type="entry name" value="TonB-dependent receptor, beta-barrel domain"/>
    <property type="match status" value="1"/>
</dbReference>
<dbReference type="Pfam" id="PF07715">
    <property type="entry name" value="Plug"/>
    <property type="match status" value="1"/>
</dbReference>
<dbReference type="SUPFAM" id="SSF56935">
    <property type="entry name" value="Porins"/>
    <property type="match status" value="1"/>
</dbReference>
<keyword evidence="8" id="KW-0408">Iron</keyword>
<keyword evidence="13 14" id="KW-0998">Cell outer membrane</keyword>
<keyword evidence="3 14" id="KW-0813">Transport</keyword>
<evidence type="ECO:0000313" key="21">
    <source>
        <dbReference type="Proteomes" id="UP000270261"/>
    </source>
</evidence>
<keyword evidence="9" id="KW-0406">Ion transport</keyword>
<feature type="domain" description="TonB-dependent receptor-like beta-barrel" evidence="18">
    <location>
        <begin position="257"/>
        <end position="698"/>
    </location>
</feature>
<evidence type="ECO:0000256" key="8">
    <source>
        <dbReference type="ARBA" id="ARBA00023004"/>
    </source>
</evidence>
<feature type="compositionally biased region" description="Low complexity" evidence="17">
    <location>
        <begin position="8"/>
        <end position="33"/>
    </location>
</feature>
<dbReference type="PROSITE" id="PS01156">
    <property type="entry name" value="TONB_DEPENDENT_REC_2"/>
    <property type="match status" value="1"/>
</dbReference>
<reference evidence="20 21" key="1">
    <citation type="submission" date="2018-11" db="EMBL/GenBank/DDBJ databases">
        <title>Genome sequencing of Lautropia sp. KCOM 2505 (= ChDC F240).</title>
        <authorList>
            <person name="Kook J.-K."/>
            <person name="Park S.-N."/>
            <person name="Lim Y.K."/>
        </authorList>
    </citation>
    <scope>NUCLEOTIDE SEQUENCE [LARGE SCALE GENOMIC DNA]</scope>
    <source>
        <strain evidence="20 21">KCOM 2505</strain>
    </source>
</reference>
<dbReference type="GO" id="GO:0015344">
    <property type="term" value="F:siderophore uptake transmembrane transporter activity"/>
    <property type="evidence" value="ECO:0007669"/>
    <property type="project" value="TreeGrafter"/>
</dbReference>
<proteinExistence type="inferred from homology"/>
<dbReference type="Pfam" id="PF00593">
    <property type="entry name" value="TonB_dep_Rec_b-barrel"/>
    <property type="match status" value="1"/>
</dbReference>
<evidence type="ECO:0000256" key="4">
    <source>
        <dbReference type="ARBA" id="ARBA00022452"/>
    </source>
</evidence>
<feature type="short sequence motif" description="TonB C-terminal box" evidence="15">
    <location>
        <begin position="707"/>
        <end position="724"/>
    </location>
</feature>
<name>A0A3R8NS51_9BURK</name>
<dbReference type="InterPro" id="IPR012910">
    <property type="entry name" value="Plug_dom"/>
</dbReference>
<evidence type="ECO:0000256" key="11">
    <source>
        <dbReference type="ARBA" id="ARBA00023136"/>
    </source>
</evidence>
<keyword evidence="7" id="KW-0732">Signal</keyword>
<sequence>MPTRDTDSTSAVTTSSTGVSAASADPAAATENAGSSRGTTGDTNLDAHPGATSLSTIRVTADFDPDDVRPEGVTTATKTYLPPKDIPQAIDTVEVSKSKSYGINDLSIMLDGVPGVSTAYDMRGEGITIRGFEADNNDIFRDGIRESGQVRRSTANVERIEILKGPASVLYGRGSGGGIINMISKQARFDAGSSVSLRGGSWQNVGGTVDVNHVLNRHVAMRLTADREQAHSFRHGIRNRNTMVSPSILVDTRTGLRWLGQYTWDKVWRVPDRGPAYSDLPAGVSIRTGFARPGDFVEDELKVLRSDLSYDFDKNWKIRWVASRRTANQDFDHVYLGTYCNAAGQTSTGSTCTWAGKLNQNYSWQTTRNRTTANTIDLTGMVETGPVKHDLLVGFEYSNEERSPTLFSRRNYVQIDPFNPSWPADRGARPAATINRKHDAKSQGLYIQDLMSLTEQWKVLLGLRQDHYRFRSTDYILNQSRDYKGHSLSQRAGVIWQPVKEHSLYSSWSKSFAPYGGRSQLGILTASSSVYDADPQYSRQIEVGIKSDWMDNAFSTQFAVYQLEHYNIRYQPDPNDPYIWAVAGKKRSRGMEFTITGRLIDDWYVRGGIGLTQAKVVSNKSDPSLEGKRLPNVARRNGNLFVRYAPAGRWYAEVGVTHASPRWEDEDNTSELPGYTRWDAMLGWRSAPWTVTLGITNLTDREYWRSTAMPGAPRTVLLSATYQF</sequence>
<evidence type="ECO:0000259" key="18">
    <source>
        <dbReference type="Pfam" id="PF00593"/>
    </source>
</evidence>
<evidence type="ECO:0000256" key="14">
    <source>
        <dbReference type="PROSITE-ProRule" id="PRU01360"/>
    </source>
</evidence>
<evidence type="ECO:0000256" key="9">
    <source>
        <dbReference type="ARBA" id="ARBA00023065"/>
    </source>
</evidence>
<evidence type="ECO:0000256" key="7">
    <source>
        <dbReference type="ARBA" id="ARBA00022729"/>
    </source>
</evidence>
<dbReference type="InterPro" id="IPR036942">
    <property type="entry name" value="Beta-barrel_TonB_sf"/>
</dbReference>
<dbReference type="GO" id="GO:0009279">
    <property type="term" value="C:cell outer membrane"/>
    <property type="evidence" value="ECO:0007669"/>
    <property type="project" value="UniProtKB-SubCell"/>
</dbReference>
<keyword evidence="11 14" id="KW-0472">Membrane</keyword>
<evidence type="ECO:0000256" key="2">
    <source>
        <dbReference type="ARBA" id="ARBA00009810"/>
    </source>
</evidence>
<evidence type="ECO:0000259" key="19">
    <source>
        <dbReference type="Pfam" id="PF07715"/>
    </source>
</evidence>
<organism evidence="20 21">
    <name type="scientific">Lautropia dentalis</name>
    <dbReference type="NCBI Taxonomy" id="2490857"/>
    <lineage>
        <taxon>Bacteria</taxon>
        <taxon>Pseudomonadati</taxon>
        <taxon>Pseudomonadota</taxon>
        <taxon>Betaproteobacteria</taxon>
        <taxon>Burkholderiales</taxon>
        <taxon>Burkholderiaceae</taxon>
        <taxon>Lautropia</taxon>
    </lineage>
</organism>
<keyword evidence="12 20" id="KW-0675">Receptor</keyword>
<dbReference type="GO" id="GO:0015891">
    <property type="term" value="P:siderophore transport"/>
    <property type="evidence" value="ECO:0007669"/>
    <property type="project" value="InterPro"/>
</dbReference>
<dbReference type="InterPro" id="IPR037066">
    <property type="entry name" value="Plug_dom_sf"/>
</dbReference>
<evidence type="ECO:0000313" key="20">
    <source>
        <dbReference type="EMBL" id="RRN44567.1"/>
    </source>
</evidence>
<dbReference type="EMBL" id="RRUE01000002">
    <property type="protein sequence ID" value="RRN44567.1"/>
    <property type="molecule type" value="Genomic_DNA"/>
</dbReference>
<comment type="caution">
    <text evidence="20">The sequence shown here is derived from an EMBL/GenBank/DDBJ whole genome shotgun (WGS) entry which is preliminary data.</text>
</comment>
<dbReference type="PANTHER" id="PTHR32552:SF68">
    <property type="entry name" value="FERRICHROME OUTER MEMBRANE TRANSPORTER_PHAGE RECEPTOR"/>
    <property type="match status" value="1"/>
</dbReference>
<dbReference type="Proteomes" id="UP000270261">
    <property type="component" value="Unassembled WGS sequence"/>
</dbReference>
<evidence type="ECO:0000256" key="10">
    <source>
        <dbReference type="ARBA" id="ARBA00023077"/>
    </source>
</evidence>
<gene>
    <name evidence="20" type="ORF">EHV23_14940</name>
</gene>
<dbReference type="PANTHER" id="PTHR32552">
    <property type="entry name" value="FERRICHROME IRON RECEPTOR-RELATED"/>
    <property type="match status" value="1"/>
</dbReference>
<evidence type="ECO:0000256" key="17">
    <source>
        <dbReference type="SAM" id="MobiDB-lite"/>
    </source>
</evidence>
<dbReference type="InterPro" id="IPR010105">
    <property type="entry name" value="TonB_sidphr_rcpt"/>
</dbReference>
<dbReference type="InterPro" id="IPR039426">
    <property type="entry name" value="TonB-dep_rcpt-like"/>
</dbReference>
<accession>A0A3R8NS51</accession>
<dbReference type="GO" id="GO:0038023">
    <property type="term" value="F:signaling receptor activity"/>
    <property type="evidence" value="ECO:0007669"/>
    <property type="project" value="InterPro"/>
</dbReference>
<dbReference type="NCBIfam" id="TIGR01783">
    <property type="entry name" value="TonB-siderophor"/>
    <property type="match status" value="1"/>
</dbReference>
<evidence type="ECO:0000256" key="13">
    <source>
        <dbReference type="ARBA" id="ARBA00023237"/>
    </source>
</evidence>
<evidence type="ECO:0000256" key="5">
    <source>
        <dbReference type="ARBA" id="ARBA00022496"/>
    </source>
</evidence>
<dbReference type="Gene3D" id="2.170.130.10">
    <property type="entry name" value="TonB-dependent receptor, plug domain"/>
    <property type="match status" value="1"/>
</dbReference>